<gene>
    <name evidence="2" type="ORF">C1H87_19265</name>
</gene>
<reference evidence="2 3" key="1">
    <citation type="submission" date="2018-01" db="EMBL/GenBank/DDBJ databases">
        <title>Complete genome sequence of Flavivirga eckloniae ECD14 isolated from seaweed Ecklonia cava.</title>
        <authorList>
            <person name="Lee J.H."/>
            <person name="Baik K.S."/>
            <person name="Seong C.N."/>
        </authorList>
    </citation>
    <scope>NUCLEOTIDE SEQUENCE [LARGE SCALE GENOMIC DNA]</scope>
    <source>
        <strain evidence="2 3">ECD14</strain>
    </source>
</reference>
<keyword evidence="1" id="KW-0472">Membrane</keyword>
<evidence type="ECO:0000313" key="2">
    <source>
        <dbReference type="EMBL" id="AUP80738.1"/>
    </source>
</evidence>
<dbReference type="EMBL" id="CP025791">
    <property type="protein sequence ID" value="AUP80738.1"/>
    <property type="molecule type" value="Genomic_DNA"/>
</dbReference>
<protein>
    <submittedName>
        <fullName evidence="2">Uncharacterized protein</fullName>
    </submittedName>
</protein>
<organism evidence="2 3">
    <name type="scientific">Flavivirga eckloniae</name>
    <dbReference type="NCBI Taxonomy" id="1803846"/>
    <lineage>
        <taxon>Bacteria</taxon>
        <taxon>Pseudomonadati</taxon>
        <taxon>Bacteroidota</taxon>
        <taxon>Flavobacteriia</taxon>
        <taxon>Flavobacteriales</taxon>
        <taxon>Flavobacteriaceae</taxon>
        <taxon>Flavivirga</taxon>
    </lineage>
</organism>
<dbReference type="AlphaFoldDB" id="A0A2K9PV98"/>
<keyword evidence="1" id="KW-1133">Transmembrane helix</keyword>
<proteinExistence type="predicted"/>
<accession>A0A2K9PV98</accession>
<dbReference type="Proteomes" id="UP000235826">
    <property type="component" value="Chromosome"/>
</dbReference>
<dbReference type="KEGG" id="fek:C1H87_19265"/>
<sequence length="95" mass="10601">MNSDFGGKSGERGVFILFLLIFCNPPIPMLSGPPPFLKGGTSIVCVLITLTCLFSFTPWFNYNCSPLEFKRRMNSYFGRKSGEGGVFIFNFLNSL</sequence>
<evidence type="ECO:0000313" key="3">
    <source>
        <dbReference type="Proteomes" id="UP000235826"/>
    </source>
</evidence>
<feature type="transmembrane region" description="Helical" evidence="1">
    <location>
        <begin position="41"/>
        <end position="62"/>
    </location>
</feature>
<name>A0A2K9PV98_9FLAO</name>
<evidence type="ECO:0000256" key="1">
    <source>
        <dbReference type="SAM" id="Phobius"/>
    </source>
</evidence>
<keyword evidence="3" id="KW-1185">Reference proteome</keyword>
<keyword evidence="1" id="KW-0812">Transmembrane</keyword>
<feature type="transmembrane region" description="Helical" evidence="1">
    <location>
        <begin position="12"/>
        <end position="29"/>
    </location>
</feature>